<dbReference type="VEuPathDB" id="VectorBase:RSAN_037263"/>
<protein>
    <submittedName>
        <fullName evidence="1">Uncharacterized protein</fullName>
    </submittedName>
</protein>
<organism evidence="1 2">
    <name type="scientific">Rhipicephalus sanguineus</name>
    <name type="common">Brown dog tick</name>
    <name type="synonym">Ixodes sanguineus</name>
    <dbReference type="NCBI Taxonomy" id="34632"/>
    <lineage>
        <taxon>Eukaryota</taxon>
        <taxon>Metazoa</taxon>
        <taxon>Ecdysozoa</taxon>
        <taxon>Arthropoda</taxon>
        <taxon>Chelicerata</taxon>
        <taxon>Arachnida</taxon>
        <taxon>Acari</taxon>
        <taxon>Parasitiformes</taxon>
        <taxon>Ixodida</taxon>
        <taxon>Ixodoidea</taxon>
        <taxon>Ixodidae</taxon>
        <taxon>Rhipicephalinae</taxon>
        <taxon>Rhipicephalus</taxon>
        <taxon>Rhipicephalus</taxon>
    </lineage>
</organism>
<dbReference type="VEuPathDB" id="VectorBase:RSAN_045802"/>
<dbReference type="AlphaFoldDB" id="A0A9D4PDN3"/>
<name>A0A9D4PDN3_RHISA</name>
<proteinExistence type="predicted"/>
<keyword evidence="2" id="KW-1185">Reference proteome</keyword>
<gene>
    <name evidence="1" type="ORF">HPB52_019987</name>
</gene>
<evidence type="ECO:0000313" key="1">
    <source>
        <dbReference type="EMBL" id="KAH7936207.1"/>
    </source>
</evidence>
<accession>A0A9D4PDN3</accession>
<reference evidence="1" key="2">
    <citation type="submission" date="2021-09" db="EMBL/GenBank/DDBJ databases">
        <authorList>
            <person name="Jia N."/>
            <person name="Wang J."/>
            <person name="Shi W."/>
            <person name="Du L."/>
            <person name="Sun Y."/>
            <person name="Zhan W."/>
            <person name="Jiang J."/>
            <person name="Wang Q."/>
            <person name="Zhang B."/>
            <person name="Ji P."/>
            <person name="Sakyi L.B."/>
            <person name="Cui X."/>
            <person name="Yuan T."/>
            <person name="Jiang B."/>
            <person name="Yang W."/>
            <person name="Lam T.T.-Y."/>
            <person name="Chang Q."/>
            <person name="Ding S."/>
            <person name="Wang X."/>
            <person name="Zhu J."/>
            <person name="Ruan X."/>
            <person name="Zhao L."/>
            <person name="Wei J."/>
            <person name="Que T."/>
            <person name="Du C."/>
            <person name="Cheng J."/>
            <person name="Dai P."/>
            <person name="Han X."/>
            <person name="Huang E."/>
            <person name="Gao Y."/>
            <person name="Liu J."/>
            <person name="Shao H."/>
            <person name="Ye R."/>
            <person name="Li L."/>
            <person name="Wei W."/>
            <person name="Wang X."/>
            <person name="Wang C."/>
            <person name="Huo Q."/>
            <person name="Li W."/>
            <person name="Guo W."/>
            <person name="Chen H."/>
            <person name="Chen S."/>
            <person name="Zhou L."/>
            <person name="Zhou L."/>
            <person name="Ni X."/>
            <person name="Tian J."/>
            <person name="Zhou Y."/>
            <person name="Sheng Y."/>
            <person name="Liu T."/>
            <person name="Pan Y."/>
            <person name="Xia L."/>
            <person name="Li J."/>
            <person name="Zhao F."/>
            <person name="Cao W."/>
        </authorList>
    </citation>
    <scope>NUCLEOTIDE SEQUENCE</scope>
    <source>
        <strain evidence="1">Rsan-2018</strain>
        <tissue evidence="1">Larvae</tissue>
    </source>
</reference>
<sequence>MLLSFRASPNKGLPKIGLCCSRQPFKILRVPSSRRRLLVLGARIWAIRGPTKTLCLHHRLHKSDAGDATLQSEPAQGEEPQLSPDDLLALAVNFAIEYALPWKGNGTRGNCSVCSKLYSGRDMLRDGHFYVSLPLRQQLASILCTREVAVALRERLNEIDDGCRQSEGDEMGDITDGKDYRVMRQKLEKHDLSLTFNSDGSPLFKSSKYAIWPVVFTRRQVGGSDSAKCAGCAGNRVAAILKAVRPDRRIHPAAVIGDKHSARLSVYAEKLDAGAKQRYTDKVALCGGVDVVILTSEEA</sequence>
<reference evidence="1" key="1">
    <citation type="journal article" date="2020" name="Cell">
        <title>Large-Scale Comparative Analyses of Tick Genomes Elucidate Their Genetic Diversity and Vector Capacities.</title>
        <authorList>
            <consortium name="Tick Genome and Microbiome Consortium (TIGMIC)"/>
            <person name="Jia N."/>
            <person name="Wang J."/>
            <person name="Shi W."/>
            <person name="Du L."/>
            <person name="Sun Y."/>
            <person name="Zhan W."/>
            <person name="Jiang J.F."/>
            <person name="Wang Q."/>
            <person name="Zhang B."/>
            <person name="Ji P."/>
            <person name="Bell-Sakyi L."/>
            <person name="Cui X.M."/>
            <person name="Yuan T.T."/>
            <person name="Jiang B.G."/>
            <person name="Yang W.F."/>
            <person name="Lam T.T."/>
            <person name="Chang Q.C."/>
            <person name="Ding S.J."/>
            <person name="Wang X.J."/>
            <person name="Zhu J.G."/>
            <person name="Ruan X.D."/>
            <person name="Zhao L."/>
            <person name="Wei J.T."/>
            <person name="Ye R.Z."/>
            <person name="Que T.C."/>
            <person name="Du C.H."/>
            <person name="Zhou Y.H."/>
            <person name="Cheng J.X."/>
            <person name="Dai P.F."/>
            <person name="Guo W.B."/>
            <person name="Han X.H."/>
            <person name="Huang E.J."/>
            <person name="Li L.F."/>
            <person name="Wei W."/>
            <person name="Gao Y.C."/>
            <person name="Liu J.Z."/>
            <person name="Shao H.Z."/>
            <person name="Wang X."/>
            <person name="Wang C.C."/>
            <person name="Yang T.C."/>
            <person name="Huo Q.B."/>
            <person name="Li W."/>
            <person name="Chen H.Y."/>
            <person name="Chen S.E."/>
            <person name="Zhou L.G."/>
            <person name="Ni X.B."/>
            <person name="Tian J.H."/>
            <person name="Sheng Y."/>
            <person name="Liu T."/>
            <person name="Pan Y.S."/>
            <person name="Xia L.Y."/>
            <person name="Li J."/>
            <person name="Zhao F."/>
            <person name="Cao W.C."/>
        </authorList>
    </citation>
    <scope>NUCLEOTIDE SEQUENCE</scope>
    <source>
        <strain evidence="1">Rsan-2018</strain>
    </source>
</reference>
<dbReference type="Proteomes" id="UP000821837">
    <property type="component" value="Unassembled WGS sequence"/>
</dbReference>
<evidence type="ECO:0000313" key="2">
    <source>
        <dbReference type="Proteomes" id="UP000821837"/>
    </source>
</evidence>
<comment type="caution">
    <text evidence="1">The sequence shown here is derived from an EMBL/GenBank/DDBJ whole genome shotgun (WGS) entry which is preliminary data.</text>
</comment>
<dbReference type="EMBL" id="JABSTV010001255">
    <property type="protein sequence ID" value="KAH7936207.1"/>
    <property type="molecule type" value="Genomic_DNA"/>
</dbReference>